<reference evidence="1 2" key="1">
    <citation type="submission" date="2013-08" db="EMBL/GenBank/DDBJ databases">
        <title>Flavobacterium limnosediminis JC2902 genome sequencing.</title>
        <authorList>
            <person name="Lee K."/>
            <person name="Yi H."/>
            <person name="Park S."/>
            <person name="Chun J."/>
        </authorList>
    </citation>
    <scope>NUCLEOTIDE SEQUENCE [LARGE SCALE GENOMIC DNA]</scope>
    <source>
        <strain evidence="1 2">JC2902</strain>
    </source>
</reference>
<protein>
    <submittedName>
        <fullName evidence="1">Uncharacterized protein</fullName>
    </submittedName>
</protein>
<dbReference type="EMBL" id="AVGG01000008">
    <property type="protein sequence ID" value="ESU27609.1"/>
    <property type="molecule type" value="Genomic_DNA"/>
</dbReference>
<dbReference type="Proteomes" id="UP000018004">
    <property type="component" value="Unassembled WGS sequence"/>
</dbReference>
<gene>
    <name evidence="1" type="ORF">FLJC2902T_19330</name>
</gene>
<sequence>MKIIEKNHFDYSCRVPFHSESFKAGSIALMGVVSFCGALAEQKIKRTAGTRISNNHQAIRSQNP</sequence>
<accession>V6SMF4</accession>
<proteinExistence type="predicted"/>
<dbReference type="PATRIC" id="fig|1341181.4.peg.1900"/>
<comment type="caution">
    <text evidence="1">The sequence shown here is derived from an EMBL/GenBank/DDBJ whole genome shotgun (WGS) entry which is preliminary data.</text>
</comment>
<evidence type="ECO:0000313" key="1">
    <source>
        <dbReference type="EMBL" id="ESU27609.1"/>
    </source>
</evidence>
<evidence type="ECO:0000313" key="2">
    <source>
        <dbReference type="Proteomes" id="UP000018004"/>
    </source>
</evidence>
<name>V6SMF4_9FLAO</name>
<keyword evidence="2" id="KW-1185">Reference proteome</keyword>
<organism evidence="1 2">
    <name type="scientific">Flavobacterium limnosediminis JC2902</name>
    <dbReference type="NCBI Taxonomy" id="1341181"/>
    <lineage>
        <taxon>Bacteria</taxon>
        <taxon>Pseudomonadati</taxon>
        <taxon>Bacteroidota</taxon>
        <taxon>Flavobacteriia</taxon>
        <taxon>Flavobacteriales</taxon>
        <taxon>Flavobacteriaceae</taxon>
        <taxon>Flavobacterium</taxon>
    </lineage>
</organism>
<dbReference type="STRING" id="1341181.FLJC2902T_19330"/>
<dbReference type="AlphaFoldDB" id="V6SMF4"/>